<feature type="domain" description="Menorin-like" evidence="2">
    <location>
        <begin position="24"/>
        <end position="271"/>
    </location>
</feature>
<dbReference type="EMBL" id="ODYU01000476">
    <property type="protein sequence ID" value="SOQ35331.1"/>
    <property type="molecule type" value="Genomic_DNA"/>
</dbReference>
<gene>
    <name evidence="3" type="ORF">SFRICE_014156</name>
</gene>
<dbReference type="GO" id="GO:0005615">
    <property type="term" value="C:extracellular space"/>
    <property type="evidence" value="ECO:0007669"/>
    <property type="project" value="TreeGrafter"/>
</dbReference>
<organism evidence="3">
    <name type="scientific">Spodoptera frugiperda</name>
    <name type="common">Fall armyworm</name>
    <dbReference type="NCBI Taxonomy" id="7108"/>
    <lineage>
        <taxon>Eukaryota</taxon>
        <taxon>Metazoa</taxon>
        <taxon>Ecdysozoa</taxon>
        <taxon>Arthropoda</taxon>
        <taxon>Hexapoda</taxon>
        <taxon>Insecta</taxon>
        <taxon>Pterygota</taxon>
        <taxon>Neoptera</taxon>
        <taxon>Endopterygota</taxon>
        <taxon>Lepidoptera</taxon>
        <taxon>Glossata</taxon>
        <taxon>Ditrysia</taxon>
        <taxon>Noctuoidea</taxon>
        <taxon>Noctuidae</taxon>
        <taxon>Amphipyrinae</taxon>
        <taxon>Spodoptera</taxon>
    </lineage>
</organism>
<comment type="similarity">
    <text evidence="1">Belongs to the menorin family.</text>
</comment>
<reference evidence="3" key="1">
    <citation type="submission" date="2016-07" db="EMBL/GenBank/DDBJ databases">
        <authorList>
            <person name="Bretaudeau A."/>
        </authorList>
    </citation>
    <scope>NUCLEOTIDE SEQUENCE</scope>
    <source>
        <strain evidence="3">Rice</strain>
        <tissue evidence="3">Whole body</tissue>
    </source>
</reference>
<dbReference type="PANTHER" id="PTHR21184:SF6">
    <property type="entry name" value="CONSERVED PLASMA MEMBRANE PROTEIN"/>
    <property type="match status" value="1"/>
</dbReference>
<protein>
    <submittedName>
        <fullName evidence="3">SFRICE_014156</fullName>
    </submittedName>
</protein>
<accession>A0A2H1V3C7</accession>
<dbReference type="InterPro" id="IPR019356">
    <property type="entry name" value="Menorin_dom"/>
</dbReference>
<evidence type="ECO:0000259" key="2">
    <source>
        <dbReference type="Pfam" id="PF10223"/>
    </source>
</evidence>
<sequence>MIRLLLLAATAIVVRSAEEESMKNLTTITWAHAVNNKTYLQASLASTICMLEADIVIGTVVGKEGPAIPIMAHPPATTSDLSLAEFLETVSQHNLKESNPTSKKGVKLDFKSIEAYEESQELIGRYQAQGLPIWLNADILPGPVDATTKPVDPVKFLKLGSKHACAVLSVGWTTNYGGNITEGEYTSEQIGTMLRMINENHINQTVTFPVRAGLAANSQPVLLDLLRETSSLNSTMTVWSSEGDHVEVDRLRALILTVGLERTYLDVPQELAGKLHLPPPDAKAKN</sequence>
<dbReference type="Pfam" id="PF10223">
    <property type="entry name" value="Menorin_N"/>
    <property type="match status" value="1"/>
</dbReference>
<dbReference type="PANTHER" id="PTHR21184">
    <property type="entry name" value="MENORIN (DENDRITIC BRANCHING PROTEIN)"/>
    <property type="match status" value="1"/>
</dbReference>
<proteinExistence type="inferred from homology"/>
<evidence type="ECO:0000256" key="1">
    <source>
        <dbReference type="ARBA" id="ARBA00044953"/>
    </source>
</evidence>
<dbReference type="AlphaFoldDB" id="A0A2H1V3C7"/>
<evidence type="ECO:0000313" key="3">
    <source>
        <dbReference type="EMBL" id="SOQ35331.1"/>
    </source>
</evidence>
<name>A0A2H1V3C7_SPOFR</name>